<dbReference type="GO" id="GO:0043546">
    <property type="term" value="F:molybdopterin cofactor binding"/>
    <property type="evidence" value="ECO:0007669"/>
    <property type="project" value="TreeGrafter"/>
</dbReference>
<dbReference type="InterPro" id="IPR036374">
    <property type="entry name" value="OxRdtase_Mopterin-bd_sf"/>
</dbReference>
<keyword evidence="4" id="KW-0560">Oxidoreductase</keyword>
<dbReference type="InterPro" id="IPR005066">
    <property type="entry name" value="MoCF_OxRdtse_dimer"/>
</dbReference>
<dbReference type="Pfam" id="PF00174">
    <property type="entry name" value="Oxidored_molyb"/>
    <property type="match status" value="1"/>
</dbReference>
<dbReference type="SUPFAM" id="SSF81296">
    <property type="entry name" value="E set domains"/>
    <property type="match status" value="1"/>
</dbReference>
<dbReference type="PANTHER" id="PTHR19372:SF7">
    <property type="entry name" value="SULFITE OXIDASE, MITOCHONDRIAL"/>
    <property type="match status" value="1"/>
</dbReference>
<evidence type="ECO:0000256" key="3">
    <source>
        <dbReference type="ARBA" id="ARBA00022723"/>
    </source>
</evidence>
<comment type="cofactor">
    <cofactor evidence="1">
        <name>Mo-molybdopterin</name>
        <dbReference type="ChEBI" id="CHEBI:71302"/>
    </cofactor>
</comment>
<name>A0A381X356_9ZZZZ</name>
<dbReference type="GO" id="GO:0006790">
    <property type="term" value="P:sulfur compound metabolic process"/>
    <property type="evidence" value="ECO:0007669"/>
    <property type="project" value="TreeGrafter"/>
</dbReference>
<dbReference type="InterPro" id="IPR008335">
    <property type="entry name" value="Mopterin_OxRdtase_euk"/>
</dbReference>
<dbReference type="NCBIfam" id="TIGR04555">
    <property type="entry name" value="sulfite_DH_soxC"/>
    <property type="match status" value="1"/>
</dbReference>
<feature type="domain" description="Moybdenum cofactor oxidoreductase dimerisation" evidence="6">
    <location>
        <begin position="220"/>
        <end position="329"/>
    </location>
</feature>
<feature type="non-terminal residue" evidence="7">
    <location>
        <position position="1"/>
    </location>
</feature>
<dbReference type="GO" id="GO:0020037">
    <property type="term" value="F:heme binding"/>
    <property type="evidence" value="ECO:0007669"/>
    <property type="project" value="TreeGrafter"/>
</dbReference>
<dbReference type="Gene3D" id="3.90.420.10">
    <property type="entry name" value="Oxidoreductase, molybdopterin-binding domain"/>
    <property type="match status" value="1"/>
</dbReference>
<evidence type="ECO:0000256" key="2">
    <source>
        <dbReference type="ARBA" id="ARBA00022505"/>
    </source>
</evidence>
<dbReference type="EMBL" id="UINC01013757">
    <property type="protein sequence ID" value="SVA59219.1"/>
    <property type="molecule type" value="Genomic_DNA"/>
</dbReference>
<dbReference type="GO" id="GO:0008482">
    <property type="term" value="F:sulfite oxidase activity"/>
    <property type="evidence" value="ECO:0007669"/>
    <property type="project" value="TreeGrafter"/>
</dbReference>
<dbReference type="FunFam" id="2.60.40.650:FF:000004">
    <property type="entry name" value="Sulfite oxidase, putative"/>
    <property type="match status" value="1"/>
</dbReference>
<evidence type="ECO:0000256" key="4">
    <source>
        <dbReference type="ARBA" id="ARBA00023002"/>
    </source>
</evidence>
<keyword evidence="3" id="KW-0479">Metal-binding</keyword>
<organism evidence="7">
    <name type="scientific">marine metagenome</name>
    <dbReference type="NCBI Taxonomy" id="408172"/>
    <lineage>
        <taxon>unclassified sequences</taxon>
        <taxon>metagenomes</taxon>
        <taxon>ecological metagenomes</taxon>
    </lineage>
</organism>
<sequence length="347" mass="38572">LFRNSLTQENNGSQTPLQDLEGIITPAGLHFERHHAGIPVIDPTEHRLLLHGMVERPLILTVEELKRFPSHSQINFVECSGNGRIHWGDAPDRTAQQIHGLTSCSEWTGVKLSVLLNEIGVQSGASWILVEGADACKMTRSLPLAKAYDDAVVAYAQNGEALRPAQGYPLRLLVPGWEGNINVKWLRRLKIVDQPYMTKDETSKYTDLLATGEARQFSFMMDAKSLITRPSGGQHLPGPGFCEITGLAWSGRGTITKVEISIDGGHSWQEAGLQDPVLPMAHTRFRFDWNWNGREAVLQSRCTDETGYVQPTRDQLIAARGTKSSYHYNGIQSWKVLSDGTVRNVHV</sequence>
<dbReference type="InterPro" id="IPR000572">
    <property type="entry name" value="OxRdtase_Mopterin-bd_dom"/>
</dbReference>
<dbReference type="Gene3D" id="2.60.40.650">
    <property type="match status" value="1"/>
</dbReference>
<dbReference type="Pfam" id="PF03404">
    <property type="entry name" value="Mo-co_dimer"/>
    <property type="match status" value="1"/>
</dbReference>
<protein>
    <recommendedName>
        <fullName evidence="8">Oxidoreductase molybdopterin-binding domain-containing protein</fullName>
    </recommendedName>
</protein>
<dbReference type="GO" id="GO:0030151">
    <property type="term" value="F:molybdenum ion binding"/>
    <property type="evidence" value="ECO:0007669"/>
    <property type="project" value="InterPro"/>
</dbReference>
<evidence type="ECO:0000259" key="6">
    <source>
        <dbReference type="Pfam" id="PF03404"/>
    </source>
</evidence>
<feature type="domain" description="Oxidoreductase molybdopterin-binding" evidence="5">
    <location>
        <begin position="35"/>
        <end position="196"/>
    </location>
</feature>
<reference evidence="7" key="1">
    <citation type="submission" date="2018-05" db="EMBL/GenBank/DDBJ databases">
        <authorList>
            <person name="Lanie J.A."/>
            <person name="Ng W.-L."/>
            <person name="Kazmierczak K.M."/>
            <person name="Andrzejewski T.M."/>
            <person name="Davidsen T.M."/>
            <person name="Wayne K.J."/>
            <person name="Tettelin H."/>
            <person name="Glass J.I."/>
            <person name="Rusch D."/>
            <person name="Podicherti R."/>
            <person name="Tsui H.-C.T."/>
            <person name="Winkler M.E."/>
        </authorList>
    </citation>
    <scope>NUCLEOTIDE SEQUENCE</scope>
</reference>
<proteinExistence type="predicted"/>
<dbReference type="InterPro" id="IPR030835">
    <property type="entry name" value="Sulfite_DH_SoxC"/>
</dbReference>
<dbReference type="InterPro" id="IPR014756">
    <property type="entry name" value="Ig_E-set"/>
</dbReference>
<accession>A0A381X356</accession>
<gene>
    <name evidence="7" type="ORF">METZ01_LOCUS112073</name>
</gene>
<dbReference type="PANTHER" id="PTHR19372">
    <property type="entry name" value="SULFITE REDUCTASE"/>
    <property type="match status" value="1"/>
</dbReference>
<dbReference type="AlphaFoldDB" id="A0A381X356"/>
<dbReference type="SUPFAM" id="SSF56524">
    <property type="entry name" value="Oxidoreductase molybdopterin-binding domain"/>
    <property type="match status" value="1"/>
</dbReference>
<evidence type="ECO:0000313" key="7">
    <source>
        <dbReference type="EMBL" id="SVA59219.1"/>
    </source>
</evidence>
<evidence type="ECO:0000259" key="5">
    <source>
        <dbReference type="Pfam" id="PF00174"/>
    </source>
</evidence>
<evidence type="ECO:0008006" key="8">
    <source>
        <dbReference type="Google" id="ProtNLM"/>
    </source>
</evidence>
<keyword evidence="2" id="KW-0500">Molybdenum</keyword>
<dbReference type="PRINTS" id="PR00407">
    <property type="entry name" value="EUMOPTERIN"/>
</dbReference>
<dbReference type="FunFam" id="3.90.420.10:FF:000006">
    <property type="entry name" value="Sulfur dehydrogenase subunit SoxC"/>
    <property type="match status" value="1"/>
</dbReference>
<evidence type="ECO:0000256" key="1">
    <source>
        <dbReference type="ARBA" id="ARBA00001924"/>
    </source>
</evidence>